<evidence type="ECO:0000256" key="9">
    <source>
        <dbReference type="ARBA" id="ARBA00023136"/>
    </source>
</evidence>
<protein>
    <recommendedName>
        <fullName evidence="3">Type II secretion system protein N</fullName>
    </recommendedName>
    <alternativeName>
        <fullName evidence="10">General secretion pathway protein N</fullName>
    </alternativeName>
</protein>
<keyword evidence="7" id="KW-0812">Transmembrane</keyword>
<reference evidence="12" key="2">
    <citation type="submission" date="2023-07" db="EMBL/GenBank/DDBJ databases">
        <title>Shewanella mangrovi sp. nov., an acetaldehyde- degrading bacterium isolated from mangrove sediment.</title>
        <authorList>
            <person name="Liu Y."/>
        </authorList>
    </citation>
    <scope>NUCLEOTIDE SEQUENCE [LARGE SCALE GENOMIC DNA]</scope>
    <source>
        <strain evidence="12">C32</strain>
    </source>
</reference>
<name>A0ABT2FQL0_9GAMM</name>
<evidence type="ECO:0000256" key="8">
    <source>
        <dbReference type="ARBA" id="ARBA00022927"/>
    </source>
</evidence>
<evidence type="ECO:0000256" key="7">
    <source>
        <dbReference type="ARBA" id="ARBA00022692"/>
    </source>
</evidence>
<comment type="subcellular location">
    <subcellularLocation>
        <location evidence="1">Cell inner membrane</location>
    </subcellularLocation>
</comment>
<dbReference type="PROSITE" id="PS01142">
    <property type="entry name" value="T2SP_N"/>
    <property type="match status" value="1"/>
</dbReference>
<evidence type="ECO:0000256" key="2">
    <source>
        <dbReference type="ARBA" id="ARBA00007208"/>
    </source>
</evidence>
<sequence length="250" mass="26773">MKIFVKVLIAVLLYLVFLVALLPARVVVALAPLPNGVSLAGVSGTLWQGSADTLVADGRQLEQVQWHLSPWQLITATVNLDVTFGGSGSAVTGKGNVSYSPSGIKLNSVKFDAPVSFLVGRNQLPFQTKASGDISLFVQQFEQGTPWCEQLAGKAFLNNIGITNRFGQYPLGDIELALQCVNGQVQLATDDEKNKLGIAGTLSLQDGMKYQLNGRMKVTADQPADLQKALPMLGKADANGFYPLTFSGRF</sequence>
<organism evidence="11 12">
    <name type="scientific">Shewanella electrica</name>
    <dbReference type="NCBI Taxonomy" id="515560"/>
    <lineage>
        <taxon>Bacteria</taxon>
        <taxon>Pseudomonadati</taxon>
        <taxon>Pseudomonadota</taxon>
        <taxon>Gammaproteobacteria</taxon>
        <taxon>Alteromonadales</taxon>
        <taxon>Shewanellaceae</taxon>
        <taxon>Shewanella</taxon>
    </lineage>
</organism>
<dbReference type="Proteomes" id="UP001201549">
    <property type="component" value="Unassembled WGS sequence"/>
</dbReference>
<keyword evidence="12" id="KW-1185">Reference proteome</keyword>
<dbReference type="InterPro" id="IPR022792">
    <property type="entry name" value="T2SS_protein-GspN"/>
</dbReference>
<comment type="similarity">
    <text evidence="2">Belongs to the GSP N family.</text>
</comment>
<dbReference type="RefSeq" id="WP_238896948.1">
    <property type="nucleotide sequence ID" value="NZ_JAKOGG010000009.1"/>
</dbReference>
<accession>A0ABT2FQL0</accession>
<keyword evidence="5" id="KW-1003">Cell membrane</keyword>
<evidence type="ECO:0000256" key="5">
    <source>
        <dbReference type="ARBA" id="ARBA00022475"/>
    </source>
</evidence>
<dbReference type="EMBL" id="JAKOGG010000009">
    <property type="protein sequence ID" value="MCS4557476.1"/>
    <property type="molecule type" value="Genomic_DNA"/>
</dbReference>
<evidence type="ECO:0000256" key="3">
    <source>
        <dbReference type="ARBA" id="ARBA00021563"/>
    </source>
</evidence>
<evidence type="ECO:0000256" key="4">
    <source>
        <dbReference type="ARBA" id="ARBA00022448"/>
    </source>
</evidence>
<evidence type="ECO:0000313" key="12">
    <source>
        <dbReference type="Proteomes" id="UP001201549"/>
    </source>
</evidence>
<dbReference type="InterPro" id="IPR000645">
    <property type="entry name" value="T2SS_GspN_CS"/>
</dbReference>
<evidence type="ECO:0000313" key="11">
    <source>
        <dbReference type="EMBL" id="MCS4557476.1"/>
    </source>
</evidence>
<gene>
    <name evidence="11" type="ORF">L9G74_13575</name>
</gene>
<evidence type="ECO:0000256" key="1">
    <source>
        <dbReference type="ARBA" id="ARBA00004533"/>
    </source>
</evidence>
<evidence type="ECO:0000256" key="10">
    <source>
        <dbReference type="ARBA" id="ARBA00030772"/>
    </source>
</evidence>
<reference evidence="11 12" key="1">
    <citation type="submission" date="2022-02" db="EMBL/GenBank/DDBJ databases">
        <authorList>
            <person name="Zhuang L."/>
        </authorList>
    </citation>
    <scope>NUCLEOTIDE SEQUENCE [LARGE SCALE GENOMIC DNA]</scope>
    <source>
        <strain evidence="11 12">C32</strain>
    </source>
</reference>
<dbReference type="Pfam" id="PF01203">
    <property type="entry name" value="T2SSN"/>
    <property type="match status" value="1"/>
</dbReference>
<comment type="caution">
    <text evidence="11">The sequence shown here is derived from an EMBL/GenBank/DDBJ whole genome shotgun (WGS) entry which is preliminary data.</text>
</comment>
<keyword evidence="6" id="KW-0997">Cell inner membrane</keyword>
<keyword evidence="8" id="KW-0653">Protein transport</keyword>
<keyword evidence="9" id="KW-0472">Membrane</keyword>
<keyword evidence="4" id="KW-0813">Transport</keyword>
<proteinExistence type="inferred from homology"/>
<evidence type="ECO:0000256" key="6">
    <source>
        <dbReference type="ARBA" id="ARBA00022519"/>
    </source>
</evidence>